<dbReference type="InterPro" id="IPR007110">
    <property type="entry name" value="Ig-like_dom"/>
</dbReference>
<accession>A0ABR1B0F7</accession>
<comment type="caution">
    <text evidence="2">The sequence shown here is derived from an EMBL/GenBank/DDBJ whole genome shotgun (WGS) entry which is preliminary data.</text>
</comment>
<gene>
    <name evidence="2" type="ORF">RUM44_007356</name>
</gene>
<name>A0ABR1B0F7_POLSC</name>
<feature type="domain" description="Ig-like" evidence="1">
    <location>
        <begin position="81"/>
        <end position="164"/>
    </location>
</feature>
<sequence length="175" mass="19983">MAGKEAEEQLESMAHIPWHENSDYPVMRVRKRSTPFRGTNDHSSHLLRHHQHGKVVEEVGIANETEGKALRTPDLVVKPREEIYLNCYLPQTAIENVGFAITWHHNGLVVDAVEIGAMGNGNRYFRDSSNGQLFISSVRLEDDGLWYCQYQGRKLEKSKPMKLVVLGFNTYCDEV</sequence>
<dbReference type="InterPro" id="IPR013783">
    <property type="entry name" value="Ig-like_fold"/>
</dbReference>
<evidence type="ECO:0000313" key="3">
    <source>
        <dbReference type="Proteomes" id="UP001359485"/>
    </source>
</evidence>
<dbReference type="Gene3D" id="2.60.40.10">
    <property type="entry name" value="Immunoglobulins"/>
    <property type="match status" value="1"/>
</dbReference>
<evidence type="ECO:0000259" key="1">
    <source>
        <dbReference type="PROSITE" id="PS50835"/>
    </source>
</evidence>
<dbReference type="SMART" id="SM00409">
    <property type="entry name" value="IG"/>
    <property type="match status" value="1"/>
</dbReference>
<dbReference type="PROSITE" id="PS50835">
    <property type="entry name" value="IG_LIKE"/>
    <property type="match status" value="1"/>
</dbReference>
<keyword evidence="3" id="KW-1185">Reference proteome</keyword>
<evidence type="ECO:0000313" key="2">
    <source>
        <dbReference type="EMBL" id="KAK6632315.1"/>
    </source>
</evidence>
<proteinExistence type="predicted"/>
<reference evidence="2 3" key="1">
    <citation type="submission" date="2023-09" db="EMBL/GenBank/DDBJ databases">
        <title>Genomes of two closely related lineages of the louse Polyplax serrata with different host specificities.</title>
        <authorList>
            <person name="Martinu J."/>
            <person name="Tarabai H."/>
            <person name="Stefka J."/>
            <person name="Hypsa V."/>
        </authorList>
    </citation>
    <scope>NUCLEOTIDE SEQUENCE [LARGE SCALE GENOMIC DNA]</scope>
    <source>
        <strain evidence="2">98ZLc_SE</strain>
    </source>
</reference>
<dbReference type="InterPro" id="IPR003599">
    <property type="entry name" value="Ig_sub"/>
</dbReference>
<organism evidence="2 3">
    <name type="scientific">Polyplax serrata</name>
    <name type="common">Common mouse louse</name>
    <dbReference type="NCBI Taxonomy" id="468196"/>
    <lineage>
        <taxon>Eukaryota</taxon>
        <taxon>Metazoa</taxon>
        <taxon>Ecdysozoa</taxon>
        <taxon>Arthropoda</taxon>
        <taxon>Hexapoda</taxon>
        <taxon>Insecta</taxon>
        <taxon>Pterygota</taxon>
        <taxon>Neoptera</taxon>
        <taxon>Paraneoptera</taxon>
        <taxon>Psocodea</taxon>
        <taxon>Troctomorpha</taxon>
        <taxon>Phthiraptera</taxon>
        <taxon>Anoplura</taxon>
        <taxon>Polyplacidae</taxon>
        <taxon>Polyplax</taxon>
    </lineage>
</organism>
<dbReference type="Proteomes" id="UP001359485">
    <property type="component" value="Unassembled WGS sequence"/>
</dbReference>
<protein>
    <recommendedName>
        <fullName evidence="1">Ig-like domain-containing protein</fullName>
    </recommendedName>
</protein>
<dbReference type="SUPFAM" id="SSF48726">
    <property type="entry name" value="Immunoglobulin"/>
    <property type="match status" value="1"/>
</dbReference>
<dbReference type="EMBL" id="JAWJWF010000005">
    <property type="protein sequence ID" value="KAK6632315.1"/>
    <property type="molecule type" value="Genomic_DNA"/>
</dbReference>
<dbReference type="InterPro" id="IPR036179">
    <property type="entry name" value="Ig-like_dom_sf"/>
</dbReference>